<protein>
    <submittedName>
        <fullName evidence="2">Uncharacterized protein</fullName>
    </submittedName>
</protein>
<proteinExistence type="predicted"/>
<accession>A0AAI9XV52</accession>
<evidence type="ECO:0000256" key="1">
    <source>
        <dbReference type="SAM" id="MobiDB-lite"/>
    </source>
</evidence>
<organism evidence="2 3">
    <name type="scientific">Colletotrichum melonis</name>
    <dbReference type="NCBI Taxonomy" id="1209925"/>
    <lineage>
        <taxon>Eukaryota</taxon>
        <taxon>Fungi</taxon>
        <taxon>Dikarya</taxon>
        <taxon>Ascomycota</taxon>
        <taxon>Pezizomycotina</taxon>
        <taxon>Sordariomycetes</taxon>
        <taxon>Hypocreomycetidae</taxon>
        <taxon>Glomerellales</taxon>
        <taxon>Glomerellaceae</taxon>
        <taxon>Colletotrichum</taxon>
        <taxon>Colletotrichum acutatum species complex</taxon>
    </lineage>
</organism>
<gene>
    <name evidence="2" type="ORF">CMEL01_12351</name>
</gene>
<name>A0AAI9XV52_9PEZI</name>
<feature type="compositionally biased region" description="Polar residues" evidence="1">
    <location>
        <begin position="40"/>
        <end position="53"/>
    </location>
</feature>
<comment type="caution">
    <text evidence="2">The sequence shown here is derived from an EMBL/GenBank/DDBJ whole genome shotgun (WGS) entry which is preliminary data.</text>
</comment>
<dbReference type="EMBL" id="MLGG01000005">
    <property type="protein sequence ID" value="KAK1464996.1"/>
    <property type="molecule type" value="Genomic_DNA"/>
</dbReference>
<feature type="compositionally biased region" description="Basic and acidic residues" evidence="1">
    <location>
        <begin position="26"/>
        <end position="36"/>
    </location>
</feature>
<feature type="region of interest" description="Disordered" evidence="1">
    <location>
        <begin position="26"/>
        <end position="56"/>
    </location>
</feature>
<feature type="region of interest" description="Disordered" evidence="1">
    <location>
        <begin position="116"/>
        <end position="152"/>
    </location>
</feature>
<reference evidence="2 3" key="1">
    <citation type="submission" date="2016-10" db="EMBL/GenBank/DDBJ databases">
        <title>The genome sequence of Colletotrichum fioriniae PJ7.</title>
        <authorList>
            <person name="Baroncelli R."/>
        </authorList>
    </citation>
    <scope>NUCLEOTIDE SEQUENCE [LARGE SCALE GENOMIC DNA]</scope>
    <source>
        <strain evidence="2">Col 31</strain>
    </source>
</reference>
<dbReference type="Proteomes" id="UP001239795">
    <property type="component" value="Unassembled WGS sequence"/>
</dbReference>
<dbReference type="AlphaFoldDB" id="A0AAI9XV52"/>
<sequence>MKSSELHPASKYSCRSIDPTAKEYEVAPRNREELRRQNSNRRCNQEGTENVSRLGQGPPTMFLILSVLEAPGWSFLCTNVENWHTIASHSANNSSCLSMACLQSHFRWFQTPERGRLRAKPPRNASNTTEGFGAARRAHQSDSGRGPSETLRTWNRCGSRFALSEAPESHCQLRSSPLSGPP</sequence>
<evidence type="ECO:0000313" key="2">
    <source>
        <dbReference type="EMBL" id="KAK1464996.1"/>
    </source>
</evidence>
<evidence type="ECO:0000313" key="3">
    <source>
        <dbReference type="Proteomes" id="UP001239795"/>
    </source>
</evidence>
<keyword evidence="3" id="KW-1185">Reference proteome</keyword>